<dbReference type="EC" id="2.4.1.1" evidence="1"/>
<dbReference type="GO" id="GO:0030170">
    <property type="term" value="F:pyridoxal phosphate binding"/>
    <property type="evidence" value="ECO:0007669"/>
    <property type="project" value="InterPro"/>
</dbReference>
<accession>A0A1W1CSE2</accession>
<gene>
    <name evidence="1" type="ORF">MNB_SV-10-1072</name>
</gene>
<keyword evidence="1" id="KW-0328">Glycosyltransferase</keyword>
<dbReference type="PROSITE" id="PS00102">
    <property type="entry name" value="PHOSPHORYLASE"/>
    <property type="match status" value="1"/>
</dbReference>
<organism evidence="1">
    <name type="scientific">hydrothermal vent metagenome</name>
    <dbReference type="NCBI Taxonomy" id="652676"/>
    <lineage>
        <taxon>unclassified sequences</taxon>
        <taxon>metagenomes</taxon>
        <taxon>ecological metagenomes</taxon>
    </lineage>
</organism>
<dbReference type="GO" id="GO:0005975">
    <property type="term" value="P:carbohydrate metabolic process"/>
    <property type="evidence" value="ECO:0007669"/>
    <property type="project" value="InterPro"/>
</dbReference>
<protein>
    <submittedName>
        <fullName evidence="1">Glycogen phosphorylase</fullName>
        <ecNumber evidence="1">2.4.1.1</ecNumber>
    </submittedName>
</protein>
<sequence>MIQNIFKVAQNPKFKGRIAFIEDYGEEVAKYLVRGVDVWLNNPKIPMEACGTSGMKASLNGTLHFSGLDGWWPEGYTGENGWKIGEETSDDTRDANAIYDTLENEIVPLFYRTGKEAFPKEWAEKMKKAIISISPHFSARRMMKDYLEMFYVPISKKIKE</sequence>
<dbReference type="InterPro" id="IPR052182">
    <property type="entry name" value="Glycogen/Maltodextrin_Phosph"/>
</dbReference>
<dbReference type="SUPFAM" id="SSF53756">
    <property type="entry name" value="UDP-Glycosyltransferase/glycogen phosphorylase"/>
    <property type="match status" value="1"/>
</dbReference>
<dbReference type="Gene3D" id="3.40.50.2000">
    <property type="entry name" value="Glycogen Phosphorylase B"/>
    <property type="match status" value="1"/>
</dbReference>
<proteinExistence type="predicted"/>
<evidence type="ECO:0000313" key="1">
    <source>
        <dbReference type="EMBL" id="SFV68726.1"/>
    </source>
</evidence>
<reference evidence="1" key="1">
    <citation type="submission" date="2016-10" db="EMBL/GenBank/DDBJ databases">
        <authorList>
            <person name="de Groot N.N."/>
        </authorList>
    </citation>
    <scope>NUCLEOTIDE SEQUENCE</scope>
</reference>
<name>A0A1W1CSE2_9ZZZZ</name>
<dbReference type="PANTHER" id="PTHR42655">
    <property type="entry name" value="GLYCOGEN PHOSPHORYLASE"/>
    <property type="match status" value="1"/>
</dbReference>
<dbReference type="EMBL" id="FPHL01000054">
    <property type="protein sequence ID" value="SFV68726.1"/>
    <property type="molecule type" value="Genomic_DNA"/>
</dbReference>
<dbReference type="AlphaFoldDB" id="A0A1W1CSE2"/>
<dbReference type="NCBIfam" id="TIGR02094">
    <property type="entry name" value="more_P_ylases"/>
    <property type="match status" value="1"/>
</dbReference>
<dbReference type="InterPro" id="IPR011834">
    <property type="entry name" value="Agluc_phsphrylas"/>
</dbReference>
<keyword evidence="1" id="KW-0808">Transferase</keyword>
<dbReference type="PANTHER" id="PTHR42655:SF1">
    <property type="entry name" value="GLYCOGEN PHOSPHORYLASE"/>
    <property type="match status" value="1"/>
</dbReference>
<dbReference type="GO" id="GO:0004645">
    <property type="term" value="F:1,4-alpha-oligoglucan phosphorylase activity"/>
    <property type="evidence" value="ECO:0007669"/>
    <property type="project" value="UniProtKB-EC"/>
</dbReference>
<dbReference type="InterPro" id="IPR035090">
    <property type="entry name" value="Pyridoxal_P_attach_site"/>
</dbReference>